<evidence type="ECO:0000313" key="10">
    <source>
        <dbReference type="EMBL" id="MBS2548106.1"/>
    </source>
</evidence>
<comment type="caution">
    <text evidence="10">The sequence shown here is derived from an EMBL/GenBank/DDBJ whole genome shotgun (WGS) entry which is preliminary data.</text>
</comment>
<dbReference type="InterPro" id="IPR017588">
    <property type="entry name" value="UacT-like"/>
</dbReference>
<dbReference type="InterPro" id="IPR006043">
    <property type="entry name" value="NCS2"/>
</dbReference>
<evidence type="ECO:0000313" key="11">
    <source>
        <dbReference type="Proteomes" id="UP000730482"/>
    </source>
</evidence>
<dbReference type="PANTHER" id="PTHR42810:SF4">
    <property type="entry name" value="URIC ACID TRANSPORTER UACT"/>
    <property type="match status" value="1"/>
</dbReference>
<gene>
    <name evidence="10" type="ORF">KGQ19_14660</name>
</gene>
<name>A0ABS5KQ14_9ACTN</name>
<evidence type="ECO:0000256" key="5">
    <source>
        <dbReference type="ARBA" id="ARBA00022692"/>
    </source>
</evidence>
<dbReference type="Proteomes" id="UP000730482">
    <property type="component" value="Unassembled WGS sequence"/>
</dbReference>
<dbReference type="PANTHER" id="PTHR42810">
    <property type="entry name" value="PURINE PERMEASE C1399.01C-RELATED"/>
    <property type="match status" value="1"/>
</dbReference>
<feature type="region of interest" description="Disordered" evidence="8">
    <location>
        <begin position="1"/>
        <end position="24"/>
    </location>
</feature>
<evidence type="ECO:0000256" key="2">
    <source>
        <dbReference type="ARBA" id="ARBA00008821"/>
    </source>
</evidence>
<dbReference type="NCBIfam" id="NF037981">
    <property type="entry name" value="NCS2_1"/>
    <property type="match status" value="1"/>
</dbReference>
<keyword evidence="6 9" id="KW-1133">Transmembrane helix</keyword>
<feature type="transmembrane region" description="Helical" evidence="9">
    <location>
        <begin position="445"/>
        <end position="465"/>
    </location>
</feature>
<evidence type="ECO:0000256" key="7">
    <source>
        <dbReference type="ARBA" id="ARBA00023136"/>
    </source>
</evidence>
<keyword evidence="5 9" id="KW-0812">Transmembrane</keyword>
<dbReference type="Pfam" id="PF00860">
    <property type="entry name" value="Xan_ur_permease"/>
    <property type="match status" value="1"/>
</dbReference>
<feature type="transmembrane region" description="Helical" evidence="9">
    <location>
        <begin position="191"/>
        <end position="208"/>
    </location>
</feature>
<dbReference type="InterPro" id="IPR006042">
    <property type="entry name" value="Xan_ur_permease"/>
</dbReference>
<dbReference type="PROSITE" id="PS01116">
    <property type="entry name" value="XANTH_URACIL_PERMASE"/>
    <property type="match status" value="1"/>
</dbReference>
<protein>
    <submittedName>
        <fullName evidence="10">Purine permease</fullName>
    </submittedName>
</protein>
<organism evidence="10 11">
    <name type="scientific">Catenulispora pinistramenti</name>
    <dbReference type="NCBI Taxonomy" id="2705254"/>
    <lineage>
        <taxon>Bacteria</taxon>
        <taxon>Bacillati</taxon>
        <taxon>Actinomycetota</taxon>
        <taxon>Actinomycetes</taxon>
        <taxon>Catenulisporales</taxon>
        <taxon>Catenulisporaceae</taxon>
        <taxon>Catenulispora</taxon>
    </lineage>
</organism>
<keyword evidence="3" id="KW-0813">Transport</keyword>
<dbReference type="NCBIfam" id="TIGR00801">
    <property type="entry name" value="ncs2"/>
    <property type="match status" value="1"/>
</dbReference>
<keyword evidence="4" id="KW-1003">Cell membrane</keyword>
<proteinExistence type="inferred from homology"/>
<keyword evidence="11" id="KW-1185">Reference proteome</keyword>
<feature type="transmembrane region" description="Helical" evidence="9">
    <location>
        <begin position="214"/>
        <end position="233"/>
    </location>
</feature>
<evidence type="ECO:0000256" key="9">
    <source>
        <dbReference type="SAM" id="Phobius"/>
    </source>
</evidence>
<evidence type="ECO:0000256" key="6">
    <source>
        <dbReference type="ARBA" id="ARBA00022989"/>
    </source>
</evidence>
<evidence type="ECO:0000256" key="1">
    <source>
        <dbReference type="ARBA" id="ARBA00004651"/>
    </source>
</evidence>
<dbReference type="NCBIfam" id="TIGR03173">
    <property type="entry name" value="pbuX"/>
    <property type="match status" value="1"/>
</dbReference>
<comment type="similarity">
    <text evidence="2">Belongs to the nucleobase:cation symporter-2 (NCS2) (TC 2.A.40) family.</text>
</comment>
<feature type="transmembrane region" description="Helical" evidence="9">
    <location>
        <begin position="153"/>
        <end position="179"/>
    </location>
</feature>
<feature type="transmembrane region" description="Helical" evidence="9">
    <location>
        <begin position="95"/>
        <end position="116"/>
    </location>
</feature>
<sequence length="527" mass="54006">MSTSESGPRDTAIPPDAPQAKPRVHPVDEVLPAPRLTILGLQHLFIMYAGAIAVPFVVGGALKLSAATIALLVNADLLVAGVATLIQAVGVGKLFGVRLPVVAGATFTVIPPMITIAAKFGGEKGLPYVYGAMLCSGVFGLLIARPFAKVIRFFPPLVAGIVITVIGLSLIGPAAAMIAGHDTEDPHYGQVSHIMVAFAVVFGILILARTLRGFLGQIAPLLAITVGAVLALFTHSWSGSTRTHSWDLSGVGHADWLGLAAPFHFGAPKFDAAAVISMCIVMLVTYTESTADMLAVAEMTGKELTGADITRGLAADGLSALLGGSMNSFPDTLFAENVGLVQMTGVRSRWVTAVTGGFLVVMGVIPKVGAFVAAVPEFVVGGAALVMFATVTAVGIQTLKKAEFQGNHNLLIVATSLGLSLLPAYAMDRFGNSIFFEKFPSWAQIVFGSPITIAVVVAFSLNLVFNHLGGGSTIPVPRSVAASGAVSGAVPGTSPAISPMFAARPAAGSDAATGLALQRSPAASPLP</sequence>
<feature type="transmembrane region" description="Helical" evidence="9">
    <location>
        <begin position="350"/>
        <end position="372"/>
    </location>
</feature>
<evidence type="ECO:0000256" key="3">
    <source>
        <dbReference type="ARBA" id="ARBA00022448"/>
    </source>
</evidence>
<keyword evidence="7 9" id="KW-0472">Membrane</keyword>
<comment type="subcellular location">
    <subcellularLocation>
        <location evidence="1">Cell membrane</location>
        <topology evidence="1">Multi-pass membrane protein</topology>
    </subcellularLocation>
</comment>
<feature type="transmembrane region" description="Helical" evidence="9">
    <location>
        <begin position="378"/>
        <end position="396"/>
    </location>
</feature>
<accession>A0ABS5KQ14</accession>
<reference evidence="10 11" key="1">
    <citation type="submission" date="2020-02" db="EMBL/GenBank/DDBJ databases">
        <title>Acidophilic actinobacteria isolated from forest soil.</title>
        <authorList>
            <person name="Golinska P."/>
        </authorList>
    </citation>
    <scope>NUCLEOTIDE SEQUENCE [LARGE SCALE GENOMIC DNA]</scope>
    <source>
        <strain evidence="10 11">NL8</strain>
    </source>
</reference>
<evidence type="ECO:0000256" key="4">
    <source>
        <dbReference type="ARBA" id="ARBA00022475"/>
    </source>
</evidence>
<dbReference type="RefSeq" id="WP_212009679.1">
    <property type="nucleotide sequence ID" value="NZ_JAAFYZ010000041.1"/>
</dbReference>
<feature type="transmembrane region" description="Helical" evidence="9">
    <location>
        <begin position="41"/>
        <end position="62"/>
    </location>
</feature>
<evidence type="ECO:0000256" key="8">
    <source>
        <dbReference type="SAM" id="MobiDB-lite"/>
    </source>
</evidence>
<dbReference type="EMBL" id="JAAFYZ010000041">
    <property type="protein sequence ID" value="MBS2548106.1"/>
    <property type="molecule type" value="Genomic_DNA"/>
</dbReference>
<feature type="transmembrane region" description="Helical" evidence="9">
    <location>
        <begin position="408"/>
        <end position="425"/>
    </location>
</feature>
<feature type="transmembrane region" description="Helical" evidence="9">
    <location>
        <begin position="128"/>
        <end position="147"/>
    </location>
</feature>